<sequence>MLANIHKNVILGDLPYYNEALHAGGNLLLSGFYSEDLPDISEACEALGMEIEKFIVKENWVAARFIKIK</sequence>
<dbReference type="AlphaFoldDB" id="A0A644XG01"/>
<reference evidence="1" key="1">
    <citation type="submission" date="2019-08" db="EMBL/GenBank/DDBJ databases">
        <authorList>
            <person name="Kucharzyk K."/>
            <person name="Murdoch R.W."/>
            <person name="Higgins S."/>
            <person name="Loffler F."/>
        </authorList>
    </citation>
    <scope>NUCLEOTIDE SEQUENCE</scope>
</reference>
<dbReference type="EC" id="2.1.1.-" evidence="1"/>
<dbReference type="GO" id="GO:0008168">
    <property type="term" value="F:methyltransferase activity"/>
    <property type="evidence" value="ECO:0007669"/>
    <property type="project" value="UniProtKB-KW"/>
</dbReference>
<keyword evidence="1" id="KW-0689">Ribosomal protein</keyword>
<protein>
    <submittedName>
        <fullName evidence="1">Ribosomal protein L11 methyltransferase</fullName>
        <ecNumber evidence="1">2.1.1.-</ecNumber>
    </submittedName>
</protein>
<dbReference type="GO" id="GO:0005840">
    <property type="term" value="C:ribosome"/>
    <property type="evidence" value="ECO:0007669"/>
    <property type="project" value="UniProtKB-KW"/>
</dbReference>
<name>A0A644XG01_9ZZZZ</name>
<dbReference type="InterPro" id="IPR029063">
    <property type="entry name" value="SAM-dependent_MTases_sf"/>
</dbReference>
<keyword evidence="1" id="KW-0687">Ribonucleoprotein</keyword>
<dbReference type="Pfam" id="PF06325">
    <property type="entry name" value="PrmA"/>
    <property type="match status" value="1"/>
</dbReference>
<organism evidence="1">
    <name type="scientific">bioreactor metagenome</name>
    <dbReference type="NCBI Taxonomy" id="1076179"/>
    <lineage>
        <taxon>unclassified sequences</taxon>
        <taxon>metagenomes</taxon>
        <taxon>ecological metagenomes</taxon>
    </lineage>
</organism>
<dbReference type="Gene3D" id="3.40.50.150">
    <property type="entry name" value="Vaccinia Virus protein VP39"/>
    <property type="match status" value="1"/>
</dbReference>
<proteinExistence type="predicted"/>
<evidence type="ECO:0000313" key="1">
    <source>
        <dbReference type="EMBL" id="MPM15170.1"/>
    </source>
</evidence>
<accession>A0A644XG01</accession>
<comment type="caution">
    <text evidence="1">The sequence shown here is derived from an EMBL/GenBank/DDBJ whole genome shotgun (WGS) entry which is preliminary data.</text>
</comment>
<dbReference type="EMBL" id="VSSQ01002397">
    <property type="protein sequence ID" value="MPM15170.1"/>
    <property type="molecule type" value="Genomic_DNA"/>
</dbReference>
<keyword evidence="1" id="KW-0808">Transferase</keyword>
<dbReference type="GO" id="GO:0032259">
    <property type="term" value="P:methylation"/>
    <property type="evidence" value="ECO:0007669"/>
    <property type="project" value="UniProtKB-KW"/>
</dbReference>
<keyword evidence="1" id="KW-0489">Methyltransferase</keyword>
<gene>
    <name evidence="1" type="primary">prmA_19</name>
    <name evidence="1" type="ORF">SDC9_61536</name>
</gene>